<dbReference type="AlphaFoldDB" id="A0A061FPE5"/>
<dbReference type="InterPro" id="IPR012337">
    <property type="entry name" value="RNaseH-like_sf"/>
</dbReference>
<dbReference type="InterPro" id="IPR036397">
    <property type="entry name" value="RNaseH_sf"/>
</dbReference>
<evidence type="ECO:0000313" key="4">
    <source>
        <dbReference type="EMBL" id="EOY18956.1"/>
    </source>
</evidence>
<accession>A0A061FPE5</accession>
<dbReference type="Pfam" id="PF14223">
    <property type="entry name" value="Retrotran_gag_2"/>
    <property type="match status" value="1"/>
</dbReference>
<dbReference type="GO" id="GO:0046872">
    <property type="term" value="F:metal ion binding"/>
    <property type="evidence" value="ECO:0007669"/>
    <property type="project" value="UniProtKB-KW"/>
</dbReference>
<dbReference type="EMBL" id="CM001888">
    <property type="protein sequence ID" value="EOY18956.1"/>
    <property type="molecule type" value="Genomic_DNA"/>
</dbReference>
<dbReference type="Pfam" id="PF07727">
    <property type="entry name" value="RVT_2"/>
    <property type="match status" value="1"/>
</dbReference>
<dbReference type="STRING" id="3641.A0A061FPE5"/>
<name>A0A061FPE5_THECC</name>
<dbReference type="InParanoid" id="A0A061FPE5"/>
<dbReference type="InterPro" id="IPR001584">
    <property type="entry name" value="Integrase_cat-core"/>
</dbReference>
<dbReference type="GO" id="GO:0003676">
    <property type="term" value="F:nucleic acid binding"/>
    <property type="evidence" value="ECO:0007669"/>
    <property type="project" value="InterPro"/>
</dbReference>
<dbReference type="InterPro" id="IPR013103">
    <property type="entry name" value="RVT_2"/>
</dbReference>
<dbReference type="PANTHER" id="PTHR42648:SF18">
    <property type="entry name" value="RETROTRANSPOSON, UNCLASSIFIED-LIKE PROTEIN"/>
    <property type="match status" value="1"/>
</dbReference>
<evidence type="ECO:0000256" key="2">
    <source>
        <dbReference type="ARBA" id="ARBA00022801"/>
    </source>
</evidence>
<organism evidence="4 5">
    <name type="scientific">Theobroma cacao</name>
    <name type="common">Cacao</name>
    <name type="synonym">Cocoa</name>
    <dbReference type="NCBI Taxonomy" id="3641"/>
    <lineage>
        <taxon>Eukaryota</taxon>
        <taxon>Viridiplantae</taxon>
        <taxon>Streptophyta</taxon>
        <taxon>Embryophyta</taxon>
        <taxon>Tracheophyta</taxon>
        <taxon>Spermatophyta</taxon>
        <taxon>Magnoliopsida</taxon>
        <taxon>eudicotyledons</taxon>
        <taxon>Gunneridae</taxon>
        <taxon>Pentapetalae</taxon>
        <taxon>rosids</taxon>
        <taxon>malvids</taxon>
        <taxon>Malvales</taxon>
        <taxon>Malvaceae</taxon>
        <taxon>Byttnerioideae</taxon>
        <taxon>Theobroma</taxon>
    </lineage>
</organism>
<dbReference type="PROSITE" id="PS50994">
    <property type="entry name" value="INTEGRASE"/>
    <property type="match status" value="1"/>
</dbReference>
<dbReference type="PANTHER" id="PTHR42648">
    <property type="entry name" value="TRANSPOSASE, PUTATIVE-RELATED"/>
    <property type="match status" value="1"/>
</dbReference>
<keyword evidence="5" id="KW-1185">Reference proteome</keyword>
<dbReference type="GO" id="GO:0015074">
    <property type="term" value="P:DNA integration"/>
    <property type="evidence" value="ECO:0007669"/>
    <property type="project" value="InterPro"/>
</dbReference>
<dbReference type="InterPro" id="IPR039537">
    <property type="entry name" value="Retrotran_Ty1/copia-like"/>
</dbReference>
<dbReference type="GO" id="GO:0016787">
    <property type="term" value="F:hydrolase activity"/>
    <property type="evidence" value="ECO:0007669"/>
    <property type="project" value="UniProtKB-KW"/>
</dbReference>
<evidence type="ECO:0000256" key="1">
    <source>
        <dbReference type="ARBA" id="ARBA00022723"/>
    </source>
</evidence>
<dbReference type="eggNOG" id="KOG0017">
    <property type="taxonomic scope" value="Eukaryota"/>
</dbReference>
<reference evidence="4 5" key="1">
    <citation type="journal article" date="2013" name="Genome Biol.">
        <title>The genome sequence of the most widely cultivated cacao type and its use to identify candidate genes regulating pod color.</title>
        <authorList>
            <person name="Motamayor J.C."/>
            <person name="Mockaitis K."/>
            <person name="Schmutz J."/>
            <person name="Haiminen N."/>
            <person name="Iii D.L."/>
            <person name="Cornejo O."/>
            <person name="Findley S.D."/>
            <person name="Zheng P."/>
            <person name="Utro F."/>
            <person name="Royaert S."/>
            <person name="Saski C."/>
            <person name="Jenkins J."/>
            <person name="Podicheti R."/>
            <person name="Zhao M."/>
            <person name="Scheffler B.E."/>
            <person name="Stack J.C."/>
            <person name="Feltus F.A."/>
            <person name="Mustiga G.M."/>
            <person name="Amores F."/>
            <person name="Phillips W."/>
            <person name="Marelli J.P."/>
            <person name="May G.D."/>
            <person name="Shapiro H."/>
            <person name="Ma J."/>
            <person name="Bustamante C.D."/>
            <person name="Schnell R.J."/>
            <person name="Main D."/>
            <person name="Gilbert D."/>
            <person name="Parida L."/>
            <person name="Kuhn D.N."/>
        </authorList>
    </citation>
    <scope>NUCLEOTIDE SEQUENCE [LARGE SCALE GENOMIC DNA]</scope>
    <source>
        <strain evidence="5">cv. Matina 1-6</strain>
    </source>
</reference>
<dbReference type="Gramene" id="EOY18956">
    <property type="protein sequence ID" value="EOY18956"/>
    <property type="gene ID" value="TCM_043476"/>
</dbReference>
<gene>
    <name evidence="4" type="ORF">TCM_043476</name>
</gene>
<evidence type="ECO:0000313" key="5">
    <source>
        <dbReference type="Proteomes" id="UP000026915"/>
    </source>
</evidence>
<dbReference type="Proteomes" id="UP000026915">
    <property type="component" value="Chromosome 10"/>
</dbReference>
<keyword evidence="1" id="KW-0479">Metal-binding</keyword>
<protein>
    <recommendedName>
        <fullName evidence="3">Integrase catalytic domain-containing protein</fullName>
    </recommendedName>
</protein>
<proteinExistence type="predicted"/>
<dbReference type="HOGENOM" id="CLU_503831_0_0_1"/>
<dbReference type="SUPFAM" id="SSF53098">
    <property type="entry name" value="Ribonuclease H-like"/>
    <property type="match status" value="1"/>
</dbReference>
<dbReference type="Gene3D" id="3.30.420.10">
    <property type="entry name" value="Ribonuclease H-like superfamily/Ribonuclease H"/>
    <property type="match status" value="1"/>
</dbReference>
<sequence>MAFGSFNAMASLVFNGENYLIWVVKMKAYLREFDLCAVSNSIFTRIMACENTKDVWDKLQEELHGSHRNREMQALNLLRELKVLKMKDNESIKEYSDKVMKVVNQLRLLWENLHEKRSMNKVLFVKYVASMEDETGKKIMNLRIDNGSIEFKDFLALKGIKHQLIVPCTPQQNGVCELKNRTIVKMTHCLLFEKSLPKSFWTEAANLSVYLLNLLPTRTLEAKSPYEVWHVNKLKSRLVAKGYSQVQGVDFMETFVSIVSENEAILYIKLPNGKVQLIVSLYVNDLLIPGLDNDFLKEFKAQMKAEFEMTDLGEMSYFLGIEFKQMDDQIEPSVLHMKVVKRILRYIRGTLTFGLKFVRQGSNCLQGHCDSDCVGSKEDSKSTSSYYFSFATNHALWLRKLLVDLGSEKYVVQMYKQLLGKRQVQLFQSQAGSKRDKFHGGVLKLEYISATMEKRAE</sequence>
<keyword evidence="2" id="KW-0378">Hydrolase</keyword>
<evidence type="ECO:0000259" key="3">
    <source>
        <dbReference type="PROSITE" id="PS50994"/>
    </source>
</evidence>
<feature type="domain" description="Integrase catalytic" evidence="3">
    <location>
        <begin position="70"/>
        <end position="233"/>
    </location>
</feature>